<protein>
    <submittedName>
        <fullName evidence="1">Uncharacterized protein</fullName>
    </submittedName>
</protein>
<organism evidence="1 2">
    <name type="scientific">Potamilus streckersoni</name>
    <dbReference type="NCBI Taxonomy" id="2493646"/>
    <lineage>
        <taxon>Eukaryota</taxon>
        <taxon>Metazoa</taxon>
        <taxon>Spiralia</taxon>
        <taxon>Lophotrochozoa</taxon>
        <taxon>Mollusca</taxon>
        <taxon>Bivalvia</taxon>
        <taxon>Autobranchia</taxon>
        <taxon>Heteroconchia</taxon>
        <taxon>Palaeoheterodonta</taxon>
        <taxon>Unionida</taxon>
        <taxon>Unionoidea</taxon>
        <taxon>Unionidae</taxon>
        <taxon>Ambleminae</taxon>
        <taxon>Lampsilini</taxon>
        <taxon>Potamilus</taxon>
    </lineage>
</organism>
<reference evidence="1" key="3">
    <citation type="submission" date="2023-05" db="EMBL/GenBank/DDBJ databases">
        <authorList>
            <person name="Smith C.H."/>
        </authorList>
    </citation>
    <scope>NUCLEOTIDE SEQUENCE</scope>
    <source>
        <strain evidence="1">CHS0354</strain>
        <tissue evidence="1">Mantle</tissue>
    </source>
</reference>
<keyword evidence="2" id="KW-1185">Reference proteome</keyword>
<evidence type="ECO:0000313" key="1">
    <source>
        <dbReference type="EMBL" id="KAK3577554.1"/>
    </source>
</evidence>
<sequence length="76" mass="8389">PMSGMVIPGTPPSPSPKLNMTIQFLNHEKVFIYVTGSSIPFDPDEEKTPECFGIDVVCRITLTLILRIKRATKPCA</sequence>
<gene>
    <name evidence="1" type="ORF">CHS0354_026521</name>
</gene>
<name>A0AAE0RQ80_9BIVA</name>
<comment type="caution">
    <text evidence="1">The sequence shown here is derived from an EMBL/GenBank/DDBJ whole genome shotgun (WGS) entry which is preliminary data.</text>
</comment>
<accession>A0AAE0RQ80</accession>
<dbReference type="AlphaFoldDB" id="A0AAE0RQ80"/>
<reference evidence="1" key="1">
    <citation type="journal article" date="2021" name="Genome Biol. Evol.">
        <title>A High-Quality Reference Genome for a Parasitic Bivalve with Doubly Uniparental Inheritance (Bivalvia: Unionida).</title>
        <authorList>
            <person name="Smith C.H."/>
        </authorList>
    </citation>
    <scope>NUCLEOTIDE SEQUENCE</scope>
    <source>
        <strain evidence="1">CHS0354</strain>
    </source>
</reference>
<feature type="non-terminal residue" evidence="1">
    <location>
        <position position="1"/>
    </location>
</feature>
<proteinExistence type="predicted"/>
<dbReference type="Proteomes" id="UP001195483">
    <property type="component" value="Unassembled WGS sequence"/>
</dbReference>
<dbReference type="EMBL" id="JAEAOA010001578">
    <property type="protein sequence ID" value="KAK3577554.1"/>
    <property type="molecule type" value="Genomic_DNA"/>
</dbReference>
<evidence type="ECO:0000313" key="2">
    <source>
        <dbReference type="Proteomes" id="UP001195483"/>
    </source>
</evidence>
<reference evidence="1" key="2">
    <citation type="journal article" date="2021" name="Genome Biol. Evol.">
        <title>Developing a high-quality reference genome for a parasitic bivalve with doubly uniparental inheritance (Bivalvia: Unionida).</title>
        <authorList>
            <person name="Smith C.H."/>
        </authorList>
    </citation>
    <scope>NUCLEOTIDE SEQUENCE</scope>
    <source>
        <strain evidence="1">CHS0354</strain>
        <tissue evidence="1">Mantle</tissue>
    </source>
</reference>